<feature type="domain" description="C2H2-type" evidence="3">
    <location>
        <begin position="87"/>
        <end position="114"/>
    </location>
</feature>
<gene>
    <name evidence="4" type="ORF">M9Y10_022834</name>
</gene>
<dbReference type="SUPFAM" id="SSF57667">
    <property type="entry name" value="beta-beta-alpha zinc fingers"/>
    <property type="match status" value="2"/>
</dbReference>
<evidence type="ECO:0000256" key="2">
    <source>
        <dbReference type="SAM" id="MobiDB-lite"/>
    </source>
</evidence>
<reference evidence="4 5" key="1">
    <citation type="submission" date="2024-04" db="EMBL/GenBank/DDBJ databases">
        <title>Tritrichomonas musculus Genome.</title>
        <authorList>
            <person name="Alves-Ferreira E."/>
            <person name="Grigg M."/>
            <person name="Lorenzi H."/>
            <person name="Galac M."/>
        </authorList>
    </citation>
    <scope>NUCLEOTIDE SEQUENCE [LARGE SCALE GENOMIC DNA]</scope>
    <source>
        <strain evidence="4 5">EAF2021</strain>
    </source>
</reference>
<dbReference type="PANTHER" id="PTHR13182">
    <property type="entry name" value="ZINC FINGER PROTEIN 622"/>
    <property type="match status" value="1"/>
</dbReference>
<dbReference type="SMART" id="SM00355">
    <property type="entry name" value="ZnF_C2H2"/>
    <property type="match status" value="3"/>
</dbReference>
<dbReference type="Pfam" id="PF12756">
    <property type="entry name" value="zf-C2H2_2"/>
    <property type="match status" value="1"/>
</dbReference>
<dbReference type="InterPro" id="IPR036236">
    <property type="entry name" value="Znf_C2H2_sf"/>
</dbReference>
<name>A0ABR2KTE3_9EUKA</name>
<protein>
    <recommendedName>
        <fullName evidence="3">C2H2-type domain-containing protein</fullName>
    </recommendedName>
</protein>
<organism evidence="4 5">
    <name type="scientific">Tritrichomonas musculus</name>
    <dbReference type="NCBI Taxonomy" id="1915356"/>
    <lineage>
        <taxon>Eukaryota</taxon>
        <taxon>Metamonada</taxon>
        <taxon>Parabasalia</taxon>
        <taxon>Tritrichomonadida</taxon>
        <taxon>Tritrichomonadidae</taxon>
        <taxon>Tritrichomonas</taxon>
    </lineage>
</organism>
<accession>A0ABR2KTE3</accession>
<evidence type="ECO:0000259" key="3">
    <source>
        <dbReference type="PROSITE" id="PS50157"/>
    </source>
</evidence>
<dbReference type="PROSITE" id="PS00028">
    <property type="entry name" value="ZINC_FINGER_C2H2_1"/>
    <property type="match status" value="3"/>
</dbReference>
<dbReference type="PROSITE" id="PS50157">
    <property type="entry name" value="ZINC_FINGER_C2H2_2"/>
    <property type="match status" value="2"/>
</dbReference>
<sequence>MTFPCNTCKIRFNDRSELMAHYKGDLHRTNLILQSNHQPTLTQEQYDTLKAQEQEKKAAEARPPPPPMEEEDDEDVDIDSCRDIPDTECLFCGQTFETADLAYEHMTTHGFRIPYPEKLKDREGLFKYLGEKIGVGNCCIDCNKQFKSLNACRDHMRGKSHCAFQYDEEFEDFYEPETGIVPVNYTIDENGEMHLPNGHIIGHKMYQRYYKQKYREPEDIMKGRRIAIEGPKKPRESISIDKDKILQRREYFKQKYISKRERRLVSKDYHPFSDIHRGNA</sequence>
<dbReference type="Gene3D" id="3.30.160.60">
    <property type="entry name" value="Classic Zinc Finger"/>
    <property type="match status" value="1"/>
</dbReference>
<keyword evidence="1" id="KW-0863">Zinc-finger</keyword>
<evidence type="ECO:0000256" key="1">
    <source>
        <dbReference type="PROSITE-ProRule" id="PRU00042"/>
    </source>
</evidence>
<feature type="domain" description="C2H2-type" evidence="3">
    <location>
        <begin position="3"/>
        <end position="27"/>
    </location>
</feature>
<evidence type="ECO:0000313" key="5">
    <source>
        <dbReference type="Proteomes" id="UP001470230"/>
    </source>
</evidence>
<dbReference type="Proteomes" id="UP001470230">
    <property type="component" value="Unassembled WGS sequence"/>
</dbReference>
<keyword evidence="5" id="KW-1185">Reference proteome</keyword>
<dbReference type="InterPro" id="IPR013087">
    <property type="entry name" value="Znf_C2H2_type"/>
</dbReference>
<dbReference type="Pfam" id="PF12874">
    <property type="entry name" value="zf-met"/>
    <property type="match status" value="1"/>
</dbReference>
<proteinExistence type="predicted"/>
<dbReference type="InterPro" id="IPR040025">
    <property type="entry name" value="Znf622/Rei1/Reh1"/>
</dbReference>
<comment type="caution">
    <text evidence="4">The sequence shown here is derived from an EMBL/GenBank/DDBJ whole genome shotgun (WGS) entry which is preliminary data.</text>
</comment>
<keyword evidence="1" id="KW-0862">Zinc</keyword>
<evidence type="ECO:0000313" key="4">
    <source>
        <dbReference type="EMBL" id="KAK8894399.1"/>
    </source>
</evidence>
<dbReference type="PANTHER" id="PTHR13182:SF8">
    <property type="entry name" value="CYTOPLASMIC 60S SUBUNIT BIOGENESIS FACTOR ZNF622"/>
    <property type="match status" value="1"/>
</dbReference>
<keyword evidence="1" id="KW-0479">Metal-binding</keyword>
<dbReference type="EMBL" id="JAPFFF010000003">
    <property type="protein sequence ID" value="KAK8894399.1"/>
    <property type="molecule type" value="Genomic_DNA"/>
</dbReference>
<dbReference type="InterPro" id="IPR041661">
    <property type="entry name" value="ZN622/Rei1/Reh1_Znf-C2H2"/>
</dbReference>
<feature type="region of interest" description="Disordered" evidence="2">
    <location>
        <begin position="52"/>
        <end position="74"/>
    </location>
</feature>